<reference evidence="2 3" key="1">
    <citation type="submission" date="2019-06" db="EMBL/GenBank/DDBJ databases">
        <title>Complete genome sequence of Ensifer mexicanus ITTG R7 isolated from nodules of Acacia angustissima (Mill.) Kuntze.</title>
        <authorList>
            <person name="Rincon-Rosales R."/>
            <person name="Rogel M.A."/>
            <person name="Guerrero G."/>
            <person name="Rincon-Molina C.I."/>
            <person name="Lopez-Lopez A."/>
            <person name="Martinez-Romero E."/>
        </authorList>
    </citation>
    <scope>NUCLEOTIDE SEQUENCE [LARGE SCALE GENOMIC DNA]</scope>
    <source>
        <strain evidence="2 3">ITTG R7</strain>
    </source>
</reference>
<dbReference type="InterPro" id="IPR019734">
    <property type="entry name" value="TPR_rpt"/>
</dbReference>
<evidence type="ECO:0000313" key="2">
    <source>
        <dbReference type="EMBL" id="QLL62229.1"/>
    </source>
</evidence>
<dbReference type="Gene3D" id="1.25.40.10">
    <property type="entry name" value="Tetratricopeptide repeat domain"/>
    <property type="match status" value="1"/>
</dbReference>
<protein>
    <submittedName>
        <fullName evidence="2">Tetratricopeptide repeat protein</fullName>
    </submittedName>
</protein>
<dbReference type="SUPFAM" id="SSF48452">
    <property type="entry name" value="TPR-like"/>
    <property type="match status" value="1"/>
</dbReference>
<sequence length="414" mass="46963">MTIDVIGYSREFKKIRKNWNRVYLSDPESHPLLSWSWLNEYLSRREQWFILAFGQEQTDHRYDAFLPLEVTTLQDDDTGLFSDQLLMIGNRDSGESGFLCMPGLENAAADAFAGFLMSESWTSMRFERCEPSSARLEHLLQAFPDGPLSRSSEDRARGEIDKGPVHSVLIRTRTGRNLHDRLNRRSVGFVFERAMALHAEGKLDVAEAGYRQVIRTIPGHVQARYALAQLYSDRGDHAEAEYLYRGLLATLPDADEILHRLGDTQMEQGSYGEASKTFEKLVGRHPHRGILRYKLAVTLLAAGRRDTAIAVFLSFDEVASDDSDHIRCKLKAREVLRRLEPVCGMEEQSEVQQQRISFEPTGLLFGYSVPVAVPSARFQTLAPWLLEPSLPSGAWAHLHARSGDRDCKCSRLKH</sequence>
<dbReference type="PANTHER" id="PTHR12558">
    <property type="entry name" value="CELL DIVISION CYCLE 16,23,27"/>
    <property type="match status" value="1"/>
</dbReference>
<organism evidence="2 3">
    <name type="scientific">Sinorhizobium mexicanum</name>
    <dbReference type="NCBI Taxonomy" id="375549"/>
    <lineage>
        <taxon>Bacteria</taxon>
        <taxon>Pseudomonadati</taxon>
        <taxon>Pseudomonadota</taxon>
        <taxon>Alphaproteobacteria</taxon>
        <taxon>Hyphomicrobiales</taxon>
        <taxon>Rhizobiaceae</taxon>
        <taxon>Sinorhizobium/Ensifer group</taxon>
        <taxon>Sinorhizobium</taxon>
    </lineage>
</organism>
<accession>A0A859QRY8</accession>
<dbReference type="KEGG" id="emx:FKV68_12640"/>
<dbReference type="RefSeq" id="WP_180938138.1">
    <property type="nucleotide sequence ID" value="NZ_CP041238.1"/>
</dbReference>
<keyword evidence="3" id="KW-1185">Reference proteome</keyword>
<gene>
    <name evidence="2" type="ORF">FKV68_12640</name>
</gene>
<dbReference type="EMBL" id="CP041238">
    <property type="protein sequence ID" value="QLL62229.1"/>
    <property type="molecule type" value="Genomic_DNA"/>
</dbReference>
<evidence type="ECO:0000313" key="3">
    <source>
        <dbReference type="Proteomes" id="UP000510721"/>
    </source>
</evidence>
<dbReference type="PANTHER" id="PTHR12558:SF13">
    <property type="entry name" value="CELL DIVISION CYCLE PROTEIN 27 HOMOLOG"/>
    <property type="match status" value="1"/>
</dbReference>
<dbReference type="AlphaFoldDB" id="A0A859QRY8"/>
<dbReference type="Proteomes" id="UP000510721">
    <property type="component" value="Chromosome"/>
</dbReference>
<keyword evidence="1" id="KW-0802">TPR repeat</keyword>
<dbReference type="InterPro" id="IPR011990">
    <property type="entry name" value="TPR-like_helical_dom_sf"/>
</dbReference>
<name>A0A859QRY8_9HYPH</name>
<dbReference type="PROSITE" id="PS50005">
    <property type="entry name" value="TPR"/>
    <property type="match status" value="1"/>
</dbReference>
<dbReference type="Pfam" id="PF14559">
    <property type="entry name" value="TPR_19"/>
    <property type="match status" value="1"/>
</dbReference>
<feature type="repeat" description="TPR" evidence="1">
    <location>
        <begin position="255"/>
        <end position="288"/>
    </location>
</feature>
<proteinExistence type="predicted"/>
<evidence type="ECO:0000256" key="1">
    <source>
        <dbReference type="PROSITE-ProRule" id="PRU00339"/>
    </source>
</evidence>